<dbReference type="InterPro" id="IPR023214">
    <property type="entry name" value="HAD_sf"/>
</dbReference>
<dbReference type="PANTHER" id="PTHR19288">
    <property type="entry name" value="4-NITROPHENYLPHOSPHATASE-RELATED"/>
    <property type="match status" value="1"/>
</dbReference>
<gene>
    <name evidence="5" type="ORF">sS8_2787</name>
</gene>
<evidence type="ECO:0000256" key="2">
    <source>
        <dbReference type="PIRSR" id="PIRSR000915-1"/>
    </source>
</evidence>
<feature type="active site" description="Nucleophile" evidence="2">
    <location>
        <position position="12"/>
    </location>
</feature>
<keyword evidence="4" id="KW-0460">Magnesium</keyword>
<comment type="similarity">
    <text evidence="1">Belongs to the HAD-like hydrolase superfamily.</text>
</comment>
<dbReference type="InterPro" id="IPR036412">
    <property type="entry name" value="HAD-like_sf"/>
</dbReference>
<feature type="active site" description="Proton donor" evidence="2">
    <location>
        <position position="14"/>
    </location>
</feature>
<evidence type="ECO:0000256" key="1">
    <source>
        <dbReference type="PIRNR" id="PIRNR000915"/>
    </source>
</evidence>
<dbReference type="Pfam" id="PF13242">
    <property type="entry name" value="Hydrolase_like"/>
    <property type="match status" value="1"/>
</dbReference>
<evidence type="ECO:0000256" key="4">
    <source>
        <dbReference type="PIRSR" id="PIRSR000915-3"/>
    </source>
</evidence>
<evidence type="ECO:0000313" key="6">
    <source>
        <dbReference type="Proteomes" id="UP000266313"/>
    </source>
</evidence>
<keyword evidence="5" id="KW-0378">Hydrolase</keyword>
<dbReference type="CDD" id="cd07530">
    <property type="entry name" value="HAD_Pase_UmpH-like"/>
    <property type="match status" value="1"/>
</dbReference>
<dbReference type="PIRSF" id="PIRSF000915">
    <property type="entry name" value="PGP-type_phosphatase"/>
    <property type="match status" value="1"/>
</dbReference>
<proteinExistence type="inferred from homology"/>
<dbReference type="GO" id="GO:0005737">
    <property type="term" value="C:cytoplasm"/>
    <property type="evidence" value="ECO:0007669"/>
    <property type="project" value="TreeGrafter"/>
</dbReference>
<evidence type="ECO:0000256" key="3">
    <source>
        <dbReference type="PIRSR" id="PIRSR000915-2"/>
    </source>
</evidence>
<protein>
    <submittedName>
        <fullName evidence="5">HAD-superfamily hydrolase, subfamily IIA</fullName>
    </submittedName>
</protein>
<dbReference type="RefSeq" id="WP_119630085.1">
    <property type="nucleotide sequence ID" value="NZ_AP017928.1"/>
</dbReference>
<feature type="binding site" evidence="3">
    <location>
        <position position="187"/>
    </location>
    <ligand>
        <name>substrate</name>
    </ligand>
</feature>
<comment type="cofactor">
    <cofactor evidence="4">
        <name>Mg(2+)</name>
        <dbReference type="ChEBI" id="CHEBI:18420"/>
    </cofactor>
    <text evidence="4">Divalent metal ions. Mg(2+) is the most effective.</text>
</comment>
<dbReference type="GO" id="GO:0046872">
    <property type="term" value="F:metal ion binding"/>
    <property type="evidence" value="ECO:0007669"/>
    <property type="project" value="UniProtKB-KW"/>
</dbReference>
<feature type="binding site" evidence="4">
    <location>
        <position position="14"/>
    </location>
    <ligand>
        <name>Mg(2+)</name>
        <dbReference type="ChEBI" id="CHEBI:18420"/>
    </ligand>
</feature>
<dbReference type="KEGG" id="mmai:sS8_2787"/>
<name>A0A250KT38_9GAMM</name>
<keyword evidence="4" id="KW-0479">Metal-binding</keyword>
<feature type="binding site" evidence="4">
    <location>
        <position position="212"/>
    </location>
    <ligand>
        <name>Mg(2+)</name>
        <dbReference type="ChEBI" id="CHEBI:18420"/>
    </ligand>
</feature>
<organism evidence="5 6">
    <name type="scientific">Methylocaldum marinum</name>
    <dbReference type="NCBI Taxonomy" id="1432792"/>
    <lineage>
        <taxon>Bacteria</taxon>
        <taxon>Pseudomonadati</taxon>
        <taxon>Pseudomonadota</taxon>
        <taxon>Gammaproteobacteria</taxon>
        <taxon>Methylococcales</taxon>
        <taxon>Methylococcaceae</taxon>
        <taxon>Methylocaldum</taxon>
    </lineage>
</organism>
<dbReference type="Gene3D" id="3.40.50.1000">
    <property type="entry name" value="HAD superfamily/HAD-like"/>
    <property type="match status" value="2"/>
</dbReference>
<dbReference type="PANTHER" id="PTHR19288:SF95">
    <property type="entry name" value="D-GLYCEROL 3-PHOSPHATE PHOSPHATASE"/>
    <property type="match status" value="1"/>
</dbReference>
<dbReference type="OrthoDB" id="148966at2"/>
<evidence type="ECO:0000313" key="5">
    <source>
        <dbReference type="EMBL" id="BBA34732.1"/>
    </source>
</evidence>
<reference evidence="5 6" key="1">
    <citation type="submission" date="2016-12" db="EMBL/GenBank/DDBJ databases">
        <title>Genome sequencing of Methylocaldum marinum.</title>
        <authorList>
            <person name="Takeuchi M."/>
            <person name="Kamagata Y."/>
            <person name="Hiraoka S."/>
            <person name="Oshima K."/>
            <person name="Hattori M."/>
            <person name="Iwasaki W."/>
        </authorList>
    </citation>
    <scope>NUCLEOTIDE SEQUENCE [LARGE SCALE GENOMIC DNA]</scope>
    <source>
        <strain evidence="5 6">S8</strain>
    </source>
</reference>
<dbReference type="InterPro" id="IPR006357">
    <property type="entry name" value="HAD-SF_hydro_IIA"/>
</dbReference>
<dbReference type="AlphaFoldDB" id="A0A250KT38"/>
<dbReference type="Proteomes" id="UP000266313">
    <property type="component" value="Chromosome"/>
</dbReference>
<dbReference type="SUPFAM" id="SSF56784">
    <property type="entry name" value="HAD-like"/>
    <property type="match status" value="1"/>
</dbReference>
<dbReference type="Pfam" id="PF13344">
    <property type="entry name" value="Hydrolase_6"/>
    <property type="match status" value="1"/>
</dbReference>
<dbReference type="NCBIfam" id="TIGR01460">
    <property type="entry name" value="HAD-SF-IIA"/>
    <property type="match status" value="1"/>
</dbReference>
<accession>A0A250KT38</accession>
<feature type="binding site" evidence="4">
    <location>
        <position position="12"/>
    </location>
    <ligand>
        <name>Mg(2+)</name>
        <dbReference type="ChEBI" id="CHEBI:18420"/>
    </ligand>
</feature>
<dbReference type="GO" id="GO:0016791">
    <property type="term" value="F:phosphatase activity"/>
    <property type="evidence" value="ECO:0007669"/>
    <property type="project" value="TreeGrafter"/>
</dbReference>
<keyword evidence="6" id="KW-1185">Reference proteome</keyword>
<sequence>MTLNDIRALIIDMDGVLWEGDRPMPGLVEFFESLRTRGIRFVLATNNASNTPEQYVAKLARMGVGVDREQVIGSGLAAALYLKQHAPPGAKVFPIGEDGVCRALLENGFRLAELYEKDADYVVCGLDRTLSWDKLATATLNLRAGAKFIGTNPDTSLPTEHGLTHGNGAVLAALQAATGVEPTIIGKPEPIMYRLAMERLQVPPEQTVALGDRLDTDILGAVRAGIRSILVLSGISTRAHLADLDYAPTWIMKDIRDVIEAIQ</sequence>
<dbReference type="EMBL" id="AP017928">
    <property type="protein sequence ID" value="BBA34732.1"/>
    <property type="molecule type" value="Genomic_DNA"/>
</dbReference>